<evidence type="ECO:0000313" key="2">
    <source>
        <dbReference type="Proteomes" id="UP000727962"/>
    </source>
</evidence>
<comment type="caution">
    <text evidence="1">The sequence shown here is derived from an EMBL/GenBank/DDBJ whole genome shotgun (WGS) entry which is preliminary data.</text>
</comment>
<dbReference type="AlphaFoldDB" id="A0A931LUQ5"/>
<sequence length="381" mass="43089">MSTQNGRTRVVGLADTVVGYGSPQIQRFMASLGAHHGVRATILEPEVKGRKSVHEHYPELDIETIRIGRQPYAWPPGRAEYAAKLAKRIDEIKPDVLVIFCTFCLPALLRAKHRPKKVVYYAIEMVEPYGDADVWLNAHFRDRFDVIVFPEHNRAARDAIRCWLLERPSVVMLNCANSRVDPEPILPATERNGRMISQGSIGYYTTFANYFLIHTSRSFPIDMFGPISGPDEMHDRIRKLRHNVQYKGIVDNKTLGALRRHYSWGIVTWNPGKENTLYAASNKFFEYIASGVPAITAPHPQHVQFVRQYGCGIVMQEWSYPSFVAAISEAMLISRSSLYADYVGACKKAAGEELNWEAQFDKFLAVYEGRRLGPTVPLGAT</sequence>
<dbReference type="Gene3D" id="3.40.50.2000">
    <property type="entry name" value="Glycogen Phosphorylase B"/>
    <property type="match status" value="1"/>
</dbReference>
<gene>
    <name evidence="1" type="ORF">HYR64_05340</name>
</gene>
<dbReference type="Proteomes" id="UP000727962">
    <property type="component" value="Unassembled WGS sequence"/>
</dbReference>
<accession>A0A931LUQ5</accession>
<dbReference type="SUPFAM" id="SSF53756">
    <property type="entry name" value="UDP-Glycosyltransferase/glycogen phosphorylase"/>
    <property type="match status" value="1"/>
</dbReference>
<reference evidence="1" key="1">
    <citation type="submission" date="2020-07" db="EMBL/GenBank/DDBJ databases">
        <title>Huge and variable diversity of episymbiotic CPR bacteria and DPANN archaea in groundwater ecosystems.</title>
        <authorList>
            <person name="He C.Y."/>
            <person name="Keren R."/>
            <person name="Whittaker M."/>
            <person name="Farag I.F."/>
            <person name="Doudna J."/>
            <person name="Cate J.H.D."/>
            <person name="Banfield J.F."/>
        </authorList>
    </citation>
    <scope>NUCLEOTIDE SEQUENCE</scope>
    <source>
        <strain evidence="1">NC_groundwater_17_Pr7_B-0.1um_64_12</strain>
    </source>
</reference>
<evidence type="ECO:0000313" key="1">
    <source>
        <dbReference type="EMBL" id="MBI1756513.1"/>
    </source>
</evidence>
<protein>
    <submittedName>
        <fullName evidence="1">Glycosyltransferase</fullName>
    </submittedName>
</protein>
<proteinExistence type="predicted"/>
<dbReference type="EMBL" id="JACOSL010000033">
    <property type="protein sequence ID" value="MBI1756513.1"/>
    <property type="molecule type" value="Genomic_DNA"/>
</dbReference>
<name>A0A931LUQ5_FIMGI</name>
<organism evidence="1 2">
    <name type="scientific">Fimbriimonas ginsengisoli</name>
    <dbReference type="NCBI Taxonomy" id="1005039"/>
    <lineage>
        <taxon>Bacteria</taxon>
        <taxon>Bacillati</taxon>
        <taxon>Armatimonadota</taxon>
        <taxon>Fimbriimonadia</taxon>
        <taxon>Fimbriimonadales</taxon>
        <taxon>Fimbriimonadaceae</taxon>
        <taxon>Fimbriimonas</taxon>
    </lineage>
</organism>